<proteinExistence type="predicted"/>
<reference evidence="1" key="1">
    <citation type="journal article" date="2000" name="Extremophiles">
        <title>Characterization and comparative study of the rrn operons of alkaliphilic Bacillus halodurans C-125.</title>
        <authorList>
            <person name="Nakasone K."/>
            <person name="Masui N."/>
            <person name="Takaki Y."/>
            <person name="Sasaki R."/>
            <person name="Maeno G."/>
            <person name="Sakiyama T."/>
            <person name="Hirama C."/>
            <person name="Fuji F."/>
            <person name="Takami H."/>
        </authorList>
    </citation>
    <scope>NUCLEOTIDE SEQUENCE</scope>
    <source>
        <strain evidence="1">C-125</strain>
    </source>
</reference>
<gene>
    <name evidence="1" type="primary">yaaC</name>
</gene>
<dbReference type="PIR" id="C83652">
    <property type="entry name" value="C83652"/>
</dbReference>
<sequence>MTEHRWEKLLPFFSATYTRKYLFERYEQQEIAQSSTMSYRTCYAFMYHLQHGKLFLEQGANAPYEIKPVLFFYGLIQLLKVCILTVDPEYPSSSQVLAHGVTTRKRKKNRYRFFSDEVKVQRHGLFSHVLDKMFHMKQINGEKYRMETLLLHAPILFPVLESIYKKTLAVPCHIDEATLRIPTTLLDHYHMTETRFETYLNDYSVKKFTRQESSESGDFLMFKASSPLNPFKCHPFLYESKSKVWLLTDREETLHLPSIAIHYLLLYNLSMLCRYETEWWGELFHTFDGEDLPIILRLLDGYEQLIPEWISAFLLGG</sequence>
<evidence type="ECO:0000313" key="1">
    <source>
        <dbReference type="EMBL" id="BAA90834.1"/>
    </source>
</evidence>
<organism evidence="1">
    <name type="scientific">Halalkalibacterium halodurans</name>
    <name type="common">Bacillus halodurans</name>
    <dbReference type="NCBI Taxonomy" id="86665"/>
    <lineage>
        <taxon>Bacteria</taxon>
        <taxon>Bacillati</taxon>
        <taxon>Bacillota</taxon>
        <taxon>Bacilli</taxon>
        <taxon>Bacillales</taxon>
        <taxon>Bacillaceae</taxon>
        <taxon>Halalkalibacterium (ex Joshi et al. 2022)</taxon>
    </lineage>
</organism>
<name>Q7DJG7_ALKHA</name>
<dbReference type="AlphaFoldDB" id="Q7DJG7"/>
<dbReference type="EMBL" id="AB031209">
    <property type="protein sequence ID" value="BAA90834.1"/>
    <property type="molecule type" value="Genomic_DNA"/>
</dbReference>
<dbReference type="InterPro" id="IPR026988">
    <property type="entry name" value="YaaC-like"/>
</dbReference>
<protein>
    <submittedName>
        <fullName evidence="1">YaaC</fullName>
    </submittedName>
</protein>
<dbReference type="OMA" id="EWWYELL"/>
<accession>Q7DJG7</accession>
<dbReference type="RefSeq" id="WP_010896203.1">
    <property type="nucleotide sequence ID" value="NZ_JARMRQ010000169.1"/>
</dbReference>
<dbReference type="Pfam" id="PF14175">
    <property type="entry name" value="YaaC"/>
    <property type="match status" value="1"/>
</dbReference>